<feature type="domain" description="Band 7" evidence="2">
    <location>
        <begin position="62"/>
        <end position="237"/>
    </location>
</feature>
<evidence type="ECO:0000313" key="3">
    <source>
        <dbReference type="EMBL" id="MBD3363908.1"/>
    </source>
</evidence>
<dbReference type="InterPro" id="IPR001107">
    <property type="entry name" value="Band_7"/>
</dbReference>
<dbReference type="PANTHER" id="PTHR23222">
    <property type="entry name" value="PROHIBITIN"/>
    <property type="match status" value="1"/>
</dbReference>
<dbReference type="SMART" id="SM00244">
    <property type="entry name" value="PHB"/>
    <property type="match status" value="1"/>
</dbReference>
<gene>
    <name evidence="3" type="ORF">GF359_01700</name>
</gene>
<proteinExistence type="predicted"/>
<sequence length="315" mass="35960">MRGIFIFLFIVGTVVFLFLGLGLQRFFQRRRQAPEVPKAKTKRKPVMLILAGVSFLALLFTSFIHVVPPGRGIVVFWVLNRKYTVAGEGVNFIPPLITQIHHYDLRRVDYTMSSRAYEGQKDADDALWAPTSEGLQVGLDLTCWYRLDPAKVADLHRRIGPLFEEKVVRPAIRSTVRLKLSSYSIMDIYSKKREEIQTQIFENLKKQLGPDGIIIDGVAIRNVQFTTEFARSIEEKQIAQQSAQKMEYVLLEEEKEAERKIIEAQGKAKAIEIVSAKLRANPNYIKYLYVDKLSDDVKVIVSDQSTIMDLKGLIP</sequence>
<feature type="transmembrane region" description="Helical" evidence="1">
    <location>
        <begin position="48"/>
        <end position="67"/>
    </location>
</feature>
<feature type="transmembrane region" description="Helical" evidence="1">
    <location>
        <begin position="6"/>
        <end position="27"/>
    </location>
</feature>
<comment type="caution">
    <text evidence="3">The sequence shown here is derived from an EMBL/GenBank/DDBJ whole genome shotgun (WGS) entry which is preliminary data.</text>
</comment>
<protein>
    <recommendedName>
        <fullName evidence="2">Band 7 domain-containing protein</fullName>
    </recommendedName>
</protein>
<evidence type="ECO:0000313" key="4">
    <source>
        <dbReference type="Proteomes" id="UP000630660"/>
    </source>
</evidence>
<evidence type="ECO:0000256" key="1">
    <source>
        <dbReference type="SAM" id="Phobius"/>
    </source>
</evidence>
<dbReference type="Pfam" id="PF01145">
    <property type="entry name" value="Band_7"/>
    <property type="match status" value="1"/>
</dbReference>
<reference evidence="3" key="1">
    <citation type="submission" date="2019-11" db="EMBL/GenBank/DDBJ databases">
        <title>Microbial mats filling the niche in hypersaline microbial mats.</title>
        <authorList>
            <person name="Wong H.L."/>
            <person name="Macleod F.I."/>
            <person name="White R.A. III"/>
            <person name="Burns B.P."/>
        </authorList>
    </citation>
    <scope>NUCLEOTIDE SEQUENCE</scope>
    <source>
        <strain evidence="3">Bin_327</strain>
    </source>
</reference>
<dbReference type="InterPro" id="IPR036013">
    <property type="entry name" value="Band_7/SPFH_dom_sf"/>
</dbReference>
<organism evidence="3 4">
    <name type="scientific">candidate division WOR-3 bacterium</name>
    <dbReference type="NCBI Taxonomy" id="2052148"/>
    <lineage>
        <taxon>Bacteria</taxon>
        <taxon>Bacteria division WOR-3</taxon>
    </lineage>
</organism>
<accession>A0A9D5K7V3</accession>
<dbReference type="Gene3D" id="3.30.479.30">
    <property type="entry name" value="Band 7 domain"/>
    <property type="match status" value="1"/>
</dbReference>
<dbReference type="EMBL" id="WJKJ01000051">
    <property type="protein sequence ID" value="MBD3363908.1"/>
    <property type="molecule type" value="Genomic_DNA"/>
</dbReference>
<keyword evidence="1" id="KW-0472">Membrane</keyword>
<keyword evidence="1" id="KW-0812">Transmembrane</keyword>
<dbReference type="Proteomes" id="UP000630660">
    <property type="component" value="Unassembled WGS sequence"/>
</dbReference>
<name>A0A9D5K7V3_UNCW3</name>
<evidence type="ECO:0000259" key="2">
    <source>
        <dbReference type="SMART" id="SM00244"/>
    </source>
</evidence>
<dbReference type="SUPFAM" id="SSF117892">
    <property type="entry name" value="Band 7/SPFH domain"/>
    <property type="match status" value="1"/>
</dbReference>
<dbReference type="CDD" id="cd03401">
    <property type="entry name" value="SPFH_prohibitin"/>
    <property type="match status" value="1"/>
</dbReference>
<dbReference type="InterPro" id="IPR000163">
    <property type="entry name" value="Prohibitin"/>
</dbReference>
<dbReference type="GO" id="GO:0016020">
    <property type="term" value="C:membrane"/>
    <property type="evidence" value="ECO:0007669"/>
    <property type="project" value="InterPro"/>
</dbReference>
<dbReference type="PANTHER" id="PTHR23222:SF0">
    <property type="entry name" value="PROHIBITIN 1"/>
    <property type="match status" value="1"/>
</dbReference>
<keyword evidence="1" id="KW-1133">Transmembrane helix</keyword>
<dbReference type="AlphaFoldDB" id="A0A9D5K7V3"/>
<dbReference type="PRINTS" id="PR00679">
    <property type="entry name" value="PROHIBITIN"/>
</dbReference>